<organism evidence="2 3">
    <name type="scientific">Flaviaesturariibacter amylovorans</name>
    <dbReference type="NCBI Taxonomy" id="1084520"/>
    <lineage>
        <taxon>Bacteria</taxon>
        <taxon>Pseudomonadati</taxon>
        <taxon>Bacteroidota</taxon>
        <taxon>Chitinophagia</taxon>
        <taxon>Chitinophagales</taxon>
        <taxon>Chitinophagaceae</taxon>
        <taxon>Flaviaestuariibacter</taxon>
    </lineage>
</organism>
<dbReference type="EMBL" id="BAABGY010000009">
    <property type="protein sequence ID" value="GAA4337293.1"/>
    <property type="molecule type" value="Genomic_DNA"/>
</dbReference>
<dbReference type="RefSeq" id="WP_345256884.1">
    <property type="nucleotide sequence ID" value="NZ_BAABGY010000009.1"/>
</dbReference>
<gene>
    <name evidence="2" type="ORF">GCM10023184_33050</name>
</gene>
<feature type="signal peptide" evidence="1">
    <location>
        <begin position="1"/>
        <end position="19"/>
    </location>
</feature>
<reference evidence="3" key="1">
    <citation type="journal article" date="2019" name="Int. J. Syst. Evol. Microbiol.">
        <title>The Global Catalogue of Microorganisms (GCM) 10K type strain sequencing project: providing services to taxonomists for standard genome sequencing and annotation.</title>
        <authorList>
            <consortium name="The Broad Institute Genomics Platform"/>
            <consortium name="The Broad Institute Genome Sequencing Center for Infectious Disease"/>
            <person name="Wu L."/>
            <person name="Ma J."/>
        </authorList>
    </citation>
    <scope>NUCLEOTIDE SEQUENCE [LARGE SCALE GENOMIC DNA]</scope>
    <source>
        <strain evidence="3">JCM 17919</strain>
    </source>
</reference>
<proteinExistence type="predicted"/>
<dbReference type="SUPFAM" id="SSF160574">
    <property type="entry name" value="BT0923-like"/>
    <property type="match status" value="1"/>
</dbReference>
<accession>A0ABP8HC50</accession>
<evidence type="ECO:0000313" key="3">
    <source>
        <dbReference type="Proteomes" id="UP001501725"/>
    </source>
</evidence>
<keyword evidence="3" id="KW-1185">Reference proteome</keyword>
<dbReference type="Gene3D" id="3.10.450.360">
    <property type="match status" value="1"/>
</dbReference>
<comment type="caution">
    <text evidence="2">The sequence shown here is derived from an EMBL/GenBank/DDBJ whole genome shotgun (WGS) entry which is preliminary data.</text>
</comment>
<evidence type="ECO:0000313" key="2">
    <source>
        <dbReference type="EMBL" id="GAA4337293.1"/>
    </source>
</evidence>
<name>A0ABP8HC50_9BACT</name>
<evidence type="ECO:0000256" key="1">
    <source>
        <dbReference type="SAM" id="SignalP"/>
    </source>
</evidence>
<evidence type="ECO:0008006" key="4">
    <source>
        <dbReference type="Google" id="ProtNLM"/>
    </source>
</evidence>
<sequence>MFRHLLLAAGLLVAGSASAQLGKIPVAVTAAFTKQYTNAAQVSYEDNLKDYRVSFRVDTSDYVAHYSSKGEWRGTEKTIPFADLSNDVKDGFLKSKFSDWQVVSVLHLFLPDSQGGGEQFRVKVKQGEFKKRYLFFNRAGKLVRDKMTL</sequence>
<feature type="chain" id="PRO_5045866691" description="Beta-lactamase-inhibitor-like PepSY-like domain-containing protein" evidence="1">
    <location>
        <begin position="20"/>
        <end position="149"/>
    </location>
</feature>
<protein>
    <recommendedName>
        <fullName evidence="4">Beta-lactamase-inhibitor-like PepSY-like domain-containing protein</fullName>
    </recommendedName>
</protein>
<dbReference type="Proteomes" id="UP001501725">
    <property type="component" value="Unassembled WGS sequence"/>
</dbReference>
<keyword evidence="1" id="KW-0732">Signal</keyword>